<dbReference type="Proteomes" id="UP000580043">
    <property type="component" value="Unassembled WGS sequence"/>
</dbReference>
<keyword evidence="3" id="KW-1185">Reference proteome</keyword>
<sequence length="100" mass="11036">MMACQFCADEDGNCLFPYYGAAPHTCFYKIPGSTIGQSQPDPRESWPKHFKEDPDSPGEGAYLYCPECFDRAFMLDEHIGIGAAGMATANWHYDSEGTAV</sequence>
<protein>
    <submittedName>
        <fullName evidence="2">Uncharacterized protein</fullName>
    </submittedName>
</protein>
<evidence type="ECO:0000313" key="2">
    <source>
        <dbReference type="EMBL" id="NML24297.1"/>
    </source>
</evidence>
<accession>A0A848FWI4</accession>
<gene>
    <name evidence="2" type="ORF">HHL15_00935</name>
</gene>
<comment type="caution">
    <text evidence="2">The sequence shown here is derived from an EMBL/GenBank/DDBJ whole genome shotgun (WGS) entry which is preliminary data.</text>
</comment>
<dbReference type="AlphaFoldDB" id="A0A848FWI4"/>
<dbReference type="EMBL" id="JABBGA010000001">
    <property type="protein sequence ID" value="NML24297.1"/>
    <property type="molecule type" value="Genomic_DNA"/>
</dbReference>
<name>A0A848FWI4_9RHOO</name>
<evidence type="ECO:0000313" key="3">
    <source>
        <dbReference type="Proteomes" id="UP000580043"/>
    </source>
</evidence>
<proteinExistence type="predicted"/>
<feature type="region of interest" description="Disordered" evidence="1">
    <location>
        <begin position="35"/>
        <end position="57"/>
    </location>
</feature>
<organism evidence="2 3">
    <name type="scientific">Zoogloea dura</name>
    <dbReference type="NCBI Taxonomy" id="2728840"/>
    <lineage>
        <taxon>Bacteria</taxon>
        <taxon>Pseudomonadati</taxon>
        <taxon>Pseudomonadota</taxon>
        <taxon>Betaproteobacteria</taxon>
        <taxon>Rhodocyclales</taxon>
        <taxon>Zoogloeaceae</taxon>
        <taxon>Zoogloea</taxon>
    </lineage>
</organism>
<dbReference type="RefSeq" id="WP_169143939.1">
    <property type="nucleotide sequence ID" value="NZ_JABBGA010000001.1"/>
</dbReference>
<reference evidence="2 3" key="1">
    <citation type="submission" date="2020-04" db="EMBL/GenBank/DDBJ databases">
        <title>Zoogloea sp. G-4-1-14 isolated from soil.</title>
        <authorList>
            <person name="Dahal R.H."/>
        </authorList>
    </citation>
    <scope>NUCLEOTIDE SEQUENCE [LARGE SCALE GENOMIC DNA]</scope>
    <source>
        <strain evidence="2 3">G-4-1-14</strain>
    </source>
</reference>
<feature type="compositionally biased region" description="Basic and acidic residues" evidence="1">
    <location>
        <begin position="41"/>
        <end position="54"/>
    </location>
</feature>
<evidence type="ECO:0000256" key="1">
    <source>
        <dbReference type="SAM" id="MobiDB-lite"/>
    </source>
</evidence>